<dbReference type="Proteomes" id="UP000492821">
    <property type="component" value="Unassembled WGS sequence"/>
</dbReference>
<reference evidence="2" key="2">
    <citation type="submission" date="2020-10" db="UniProtKB">
        <authorList>
            <consortium name="WormBaseParasite"/>
        </authorList>
    </citation>
    <scope>IDENTIFICATION</scope>
</reference>
<evidence type="ECO:0000313" key="1">
    <source>
        <dbReference type="Proteomes" id="UP000492821"/>
    </source>
</evidence>
<dbReference type="InterPro" id="IPR036322">
    <property type="entry name" value="WD40_repeat_dom_sf"/>
</dbReference>
<dbReference type="GO" id="GO:0034198">
    <property type="term" value="P:cellular response to amino acid starvation"/>
    <property type="evidence" value="ECO:0007669"/>
    <property type="project" value="TreeGrafter"/>
</dbReference>
<protein>
    <submittedName>
        <fullName evidence="2">WD_REPEATS_REGION domain-containing protein</fullName>
    </submittedName>
</protein>
<dbReference type="GO" id="GO:0007015">
    <property type="term" value="P:actin filament organization"/>
    <property type="evidence" value="ECO:0007669"/>
    <property type="project" value="InterPro"/>
</dbReference>
<name>A0A7E4V2M2_PANRE</name>
<dbReference type="GO" id="GO:1904262">
    <property type="term" value="P:negative regulation of TORC1 signaling"/>
    <property type="evidence" value="ECO:0007669"/>
    <property type="project" value="TreeGrafter"/>
</dbReference>
<dbReference type="GO" id="GO:0051015">
    <property type="term" value="F:actin filament binding"/>
    <property type="evidence" value="ECO:0007669"/>
    <property type="project" value="TreeGrafter"/>
</dbReference>
<dbReference type="AlphaFoldDB" id="A0A7E4V2M2"/>
<sequence>MADRELDAEYLAKLEQRLNQLKDPKLNEPKSEQIIKDIAGRKDLQLFNLLTSKDLAFEDNFVDQPIQASWLQKKVAPASVAVNKIEVVPLVKYDHLEAFIASFDEDKPAESESTEVEFAPIPDCNGYSMRAVNSVSDPNKPPAVLVIDVYGDMHWVNRKFHVELMPLIDEPTGSKRDGTVEVVASDITADVVGRYFSVATCWVVNDDYLVPKYYFAAFFKVEYNGSVKLWHKFTLNNAPTFTRLTISSPTDPDSPYWLIFCHNTRTQAYALDYQKETIEQVEGIGDVFPVLEIETPPGATTRSHCGIMADYRFSVIGLDTGYVVASVCKMNSGEIIAQQTIKFSGPISVLKLIGTNEKDLETNVLVSSTLGPVMLWKLSLSVDEVLKWEAVTELVGSEACDCVMSGTANADFAFIGTYTEQILMYDLRSVLAGPTASVIAEIQVGSPVLAMQYIQQDDTLLVLSYKGFHKFLRRKGRTFETIAASESASHLEIETEACPVVGGDDAEAVSVAVSN</sequence>
<keyword evidence="1" id="KW-1185">Reference proteome</keyword>
<accession>A0A7E4V2M2</accession>
<dbReference type="PANTHER" id="PTHR15435:SF2">
    <property type="entry name" value="KICSTOR COMPLEX PROTEIN KAPTIN"/>
    <property type="match status" value="1"/>
</dbReference>
<organism evidence="1 2">
    <name type="scientific">Panagrellus redivivus</name>
    <name type="common">Microworm</name>
    <dbReference type="NCBI Taxonomy" id="6233"/>
    <lineage>
        <taxon>Eukaryota</taxon>
        <taxon>Metazoa</taxon>
        <taxon>Ecdysozoa</taxon>
        <taxon>Nematoda</taxon>
        <taxon>Chromadorea</taxon>
        <taxon>Rhabditida</taxon>
        <taxon>Tylenchina</taxon>
        <taxon>Panagrolaimomorpha</taxon>
        <taxon>Panagrolaimoidea</taxon>
        <taxon>Panagrolaimidae</taxon>
        <taxon>Panagrellus</taxon>
    </lineage>
</organism>
<evidence type="ECO:0000313" key="2">
    <source>
        <dbReference type="WBParaSite" id="Pan_g15791.t3"/>
    </source>
</evidence>
<reference evidence="1" key="1">
    <citation type="journal article" date="2013" name="Genetics">
        <title>The draft genome and transcriptome of Panagrellus redivivus are shaped by the harsh demands of a free-living lifestyle.</title>
        <authorList>
            <person name="Srinivasan J."/>
            <person name="Dillman A.R."/>
            <person name="Macchietto M.G."/>
            <person name="Heikkinen L."/>
            <person name="Lakso M."/>
            <person name="Fracchia K.M."/>
            <person name="Antoshechkin I."/>
            <person name="Mortazavi A."/>
            <person name="Wong G."/>
            <person name="Sternberg P.W."/>
        </authorList>
    </citation>
    <scope>NUCLEOTIDE SEQUENCE [LARGE SCALE GENOMIC DNA]</scope>
    <source>
        <strain evidence="1">MT8872</strain>
    </source>
</reference>
<dbReference type="WBParaSite" id="Pan_g15791.t3">
    <property type="protein sequence ID" value="Pan_g15791.t3"/>
    <property type="gene ID" value="Pan_g15791"/>
</dbReference>
<dbReference type="InterPro" id="IPR029982">
    <property type="entry name" value="Kptn"/>
</dbReference>
<dbReference type="GO" id="GO:0015629">
    <property type="term" value="C:actin cytoskeleton"/>
    <property type="evidence" value="ECO:0007669"/>
    <property type="project" value="InterPro"/>
</dbReference>
<dbReference type="GO" id="GO:0030027">
    <property type="term" value="C:lamellipodium"/>
    <property type="evidence" value="ECO:0007669"/>
    <property type="project" value="TreeGrafter"/>
</dbReference>
<dbReference type="PANTHER" id="PTHR15435">
    <property type="entry name" value="KICSTOR COMPLEX PROTEIN KAPTIN"/>
    <property type="match status" value="1"/>
</dbReference>
<dbReference type="SUPFAM" id="SSF50978">
    <property type="entry name" value="WD40 repeat-like"/>
    <property type="match status" value="1"/>
</dbReference>
<proteinExistence type="predicted"/>